<evidence type="ECO:0000256" key="2">
    <source>
        <dbReference type="ARBA" id="ARBA00022475"/>
    </source>
</evidence>
<comment type="similarity">
    <text evidence="7">Belongs to the NhaA Na(+)/H(+) (TC 2.A.33) antiporter family.</text>
</comment>
<dbReference type="InterPro" id="IPR023171">
    <property type="entry name" value="Na/H_antiporter_dom_sf"/>
</dbReference>
<reference evidence="8 9" key="1">
    <citation type="journal article" date="2006" name="Int. J. Syst. Evol. Microbiol.">
        <title>Dyella yeojuensis sp. nov., isolated from greenhouse soil in Korea.</title>
        <authorList>
            <person name="Kim B.Y."/>
            <person name="Weon H.Y."/>
            <person name="Lee K.H."/>
            <person name="Seok S.J."/>
            <person name="Kwon S.W."/>
            <person name="Go S.J."/>
            <person name="Stackebrandt E."/>
        </authorList>
    </citation>
    <scope>NUCLEOTIDE SEQUENCE [LARGE SCALE GENOMIC DNA]</scope>
    <source>
        <strain evidence="8 9">DSM 17673</strain>
    </source>
</reference>
<dbReference type="NCBIfam" id="NF007111">
    <property type="entry name" value="PRK09560.1"/>
    <property type="match status" value="1"/>
</dbReference>
<dbReference type="PANTHER" id="PTHR30341">
    <property type="entry name" value="SODIUM ION/PROTON ANTIPORTER NHAA-RELATED"/>
    <property type="match status" value="1"/>
</dbReference>
<sequence length="410" mass="42974">MGRCGSACTWPISLLKTLIWRPFQRLLDFVSGSATGGFVLMGAAVVALVTANSPFRDAYESLLALHIGPLSVLHWVNDGLMAIFFLLVGLEIKREVVDGELADRRSRLLPGVAALGGMLVPALIYLLINGTSGETSTGWAIPSATDIAFALGVAALLGSRVPSSLKAFLAALAIIDDLGAVIIIAVFYTPHLDLPSLGGAIAVVGAMAGLNRFGVRTLWPYLALGVALWFLVHASGIHATLAGVATAFCIPLRDEQGRAPSDGDCTYSPLLRLEHALHRLVPLTVLPLFGLANAGIVLSGIGLDQWLAPVTLGVGLGLALGKVIGVFSTAFVAIRLGWTAMPRNATYRQLLGTALLCGIGFTMSLFIGMLAFPEQQALQDEAKLGILAGSVLSGFAGWIYLRVPARTVSA</sequence>
<evidence type="ECO:0000313" key="8">
    <source>
        <dbReference type="EMBL" id="NID16717.1"/>
    </source>
</evidence>
<dbReference type="Proteomes" id="UP000518878">
    <property type="component" value="Unassembled WGS sequence"/>
</dbReference>
<feature type="transmembrane region" description="Helical" evidence="7">
    <location>
        <begin position="315"/>
        <end position="338"/>
    </location>
</feature>
<organism evidence="8 9">
    <name type="scientific">Luteibacter yeojuensis</name>
    <dbReference type="NCBI Taxonomy" id="345309"/>
    <lineage>
        <taxon>Bacteria</taxon>
        <taxon>Pseudomonadati</taxon>
        <taxon>Pseudomonadota</taxon>
        <taxon>Gammaproteobacteria</taxon>
        <taxon>Lysobacterales</taxon>
        <taxon>Rhodanobacteraceae</taxon>
        <taxon>Luteibacter</taxon>
    </lineage>
</organism>
<dbReference type="PANTHER" id="PTHR30341:SF0">
    <property type="entry name" value="NA(+)_H(+) ANTIPORTER NHAA"/>
    <property type="match status" value="1"/>
</dbReference>
<feature type="transmembrane region" description="Helical" evidence="7">
    <location>
        <begin position="26"/>
        <end position="51"/>
    </location>
</feature>
<evidence type="ECO:0000256" key="3">
    <source>
        <dbReference type="ARBA" id="ARBA00022692"/>
    </source>
</evidence>
<feature type="transmembrane region" description="Helical" evidence="7">
    <location>
        <begin position="140"/>
        <end position="158"/>
    </location>
</feature>
<dbReference type="Pfam" id="PF06965">
    <property type="entry name" value="Na_H_antiport_1"/>
    <property type="match status" value="1"/>
</dbReference>
<evidence type="ECO:0000256" key="5">
    <source>
        <dbReference type="ARBA" id="ARBA00023136"/>
    </source>
</evidence>
<dbReference type="GO" id="GO:0006885">
    <property type="term" value="P:regulation of pH"/>
    <property type="evidence" value="ECO:0007669"/>
    <property type="project" value="UniProtKB-UniRule"/>
</dbReference>
<keyword evidence="3 7" id="KW-0812">Transmembrane</keyword>
<feature type="transmembrane region" description="Helical" evidence="7">
    <location>
        <begin position="350"/>
        <end position="372"/>
    </location>
</feature>
<keyword evidence="4 7" id="KW-1133">Transmembrane helix</keyword>
<dbReference type="GO" id="GO:0015385">
    <property type="term" value="F:sodium:proton antiporter activity"/>
    <property type="evidence" value="ECO:0007669"/>
    <property type="project" value="UniProtKB-UniRule"/>
</dbReference>
<keyword evidence="6 7" id="KW-0739">Sodium transport</keyword>
<keyword evidence="7" id="KW-0406">Ion transport</keyword>
<evidence type="ECO:0000313" key="9">
    <source>
        <dbReference type="Proteomes" id="UP000518878"/>
    </source>
</evidence>
<feature type="transmembrane region" description="Helical" evidence="7">
    <location>
        <begin position="384"/>
        <end position="401"/>
    </location>
</feature>
<comment type="catalytic activity">
    <reaction evidence="7">
        <text>Na(+)(in) + 2 H(+)(out) = Na(+)(out) + 2 H(+)(in)</text>
        <dbReference type="Rhea" id="RHEA:29251"/>
        <dbReference type="ChEBI" id="CHEBI:15378"/>
        <dbReference type="ChEBI" id="CHEBI:29101"/>
    </reaction>
</comment>
<comment type="function">
    <text evidence="7">Na(+)/H(+) antiporter that extrudes sodium in exchange for external protons.</text>
</comment>
<dbReference type="NCBIfam" id="NF007112">
    <property type="entry name" value="PRK09561.1"/>
    <property type="match status" value="1"/>
</dbReference>
<keyword evidence="7" id="KW-0050">Antiport</keyword>
<feature type="transmembrane region" description="Helical" evidence="7">
    <location>
        <begin position="280"/>
        <end position="303"/>
    </location>
</feature>
<protein>
    <recommendedName>
        <fullName evidence="7">Na(+)/H(+) antiporter NhaA</fullName>
    </recommendedName>
    <alternativeName>
        <fullName evidence="7">Sodium/proton antiporter NhaA</fullName>
    </alternativeName>
</protein>
<keyword evidence="5 7" id="KW-0472">Membrane</keyword>
<dbReference type="HAMAP" id="MF_01844">
    <property type="entry name" value="NhaA"/>
    <property type="match status" value="1"/>
</dbReference>
<evidence type="ECO:0000256" key="6">
    <source>
        <dbReference type="ARBA" id="ARBA00023201"/>
    </source>
</evidence>
<dbReference type="NCBIfam" id="TIGR00773">
    <property type="entry name" value="NhaA"/>
    <property type="match status" value="1"/>
</dbReference>
<proteinExistence type="inferred from homology"/>
<dbReference type="Gene3D" id="1.20.1530.10">
    <property type="entry name" value="Na+/H+ antiporter like domain"/>
    <property type="match status" value="1"/>
</dbReference>
<gene>
    <name evidence="7 8" type="primary">nhaA</name>
    <name evidence="8" type="ORF">HBF32_14685</name>
</gene>
<feature type="transmembrane region" description="Helical" evidence="7">
    <location>
        <begin position="63"/>
        <end position="88"/>
    </location>
</feature>
<keyword evidence="2 7" id="KW-1003">Cell membrane</keyword>
<keyword evidence="9" id="KW-1185">Reference proteome</keyword>
<accession>A0A7X5QWH4</accession>
<dbReference type="GO" id="GO:0005886">
    <property type="term" value="C:plasma membrane"/>
    <property type="evidence" value="ECO:0007669"/>
    <property type="project" value="UniProtKB-SubCell"/>
</dbReference>
<comment type="caution">
    <text evidence="8">The sequence shown here is derived from an EMBL/GenBank/DDBJ whole genome shotgun (WGS) entry which is preliminary data.</text>
</comment>
<evidence type="ECO:0000256" key="1">
    <source>
        <dbReference type="ARBA" id="ARBA00004429"/>
    </source>
</evidence>
<dbReference type="AlphaFoldDB" id="A0A7X5QWH4"/>
<feature type="transmembrane region" description="Helical" evidence="7">
    <location>
        <begin position="108"/>
        <end position="128"/>
    </location>
</feature>
<feature type="transmembrane region" description="Helical" evidence="7">
    <location>
        <begin position="167"/>
        <end position="188"/>
    </location>
</feature>
<feature type="transmembrane region" description="Helical" evidence="7">
    <location>
        <begin position="221"/>
        <end position="250"/>
    </location>
</feature>
<name>A0A7X5QWH4_9GAMM</name>
<keyword evidence="7" id="KW-0813">Transport</keyword>
<evidence type="ECO:0000256" key="7">
    <source>
        <dbReference type="HAMAP-Rule" id="MF_01844"/>
    </source>
</evidence>
<comment type="subcellular location">
    <subcellularLocation>
        <location evidence="1">Cell inner membrane</location>
        <topology evidence="1">Multi-pass membrane protein</topology>
    </subcellularLocation>
    <subcellularLocation>
        <location evidence="7">Cell membrane</location>
        <topology evidence="7">Multi-pass membrane protein</topology>
    </subcellularLocation>
</comment>
<evidence type="ECO:0000256" key="4">
    <source>
        <dbReference type="ARBA" id="ARBA00022989"/>
    </source>
</evidence>
<dbReference type="EMBL" id="JAAQTL010000001">
    <property type="protein sequence ID" value="NID16717.1"/>
    <property type="molecule type" value="Genomic_DNA"/>
</dbReference>
<dbReference type="InterPro" id="IPR004670">
    <property type="entry name" value="NhaA"/>
</dbReference>
<keyword evidence="7" id="KW-0915">Sodium</keyword>